<evidence type="ECO:0000313" key="3">
    <source>
        <dbReference type="EMBL" id="KAF0688592.1"/>
    </source>
</evidence>
<dbReference type="EMBL" id="VJMH01006714">
    <property type="protein sequence ID" value="KAF0688592.1"/>
    <property type="molecule type" value="Genomic_DNA"/>
</dbReference>
<accession>A0A485LDW2</accession>
<dbReference type="AlphaFoldDB" id="A0A485LDW2"/>
<organism evidence="4 5">
    <name type="scientific">Aphanomyces stellatus</name>
    <dbReference type="NCBI Taxonomy" id="120398"/>
    <lineage>
        <taxon>Eukaryota</taxon>
        <taxon>Sar</taxon>
        <taxon>Stramenopiles</taxon>
        <taxon>Oomycota</taxon>
        <taxon>Saprolegniomycetes</taxon>
        <taxon>Saprolegniales</taxon>
        <taxon>Verrucalvaceae</taxon>
        <taxon>Aphanomyces</taxon>
    </lineage>
</organism>
<proteinExistence type="predicted"/>
<protein>
    <submittedName>
        <fullName evidence="4">Aste57867_19765 protein</fullName>
    </submittedName>
</protein>
<keyword evidence="2" id="KW-0732">Signal</keyword>
<reference evidence="4 5" key="1">
    <citation type="submission" date="2019-03" db="EMBL/GenBank/DDBJ databases">
        <authorList>
            <person name="Gaulin E."/>
            <person name="Dumas B."/>
        </authorList>
    </citation>
    <scope>NUCLEOTIDE SEQUENCE [LARGE SCALE GENOMIC DNA]</scope>
    <source>
        <strain evidence="4">CBS 568.67</strain>
    </source>
</reference>
<feature type="signal peptide" evidence="2">
    <location>
        <begin position="1"/>
        <end position="37"/>
    </location>
</feature>
<reference evidence="3" key="2">
    <citation type="submission" date="2019-06" db="EMBL/GenBank/DDBJ databases">
        <title>Genomics analysis of Aphanomyces spp. identifies a new class of oomycete effector associated with host adaptation.</title>
        <authorList>
            <person name="Gaulin E."/>
        </authorList>
    </citation>
    <scope>NUCLEOTIDE SEQUENCE</scope>
    <source>
        <strain evidence="3">CBS 578.67</strain>
    </source>
</reference>
<keyword evidence="1" id="KW-1133">Transmembrane helix</keyword>
<sequence>MREPTLHLPSTLFGSSRVTLPLTKVLVASSLLSAVAAQQPAAYSQTNESHHDTSSADFVVYFVAGFALVAFGLSYVAKRMCPSPVIVMRPRDTISSSCCSSHELDGEHDAGVAAPYELAAPTPAAGRRPHEIHTMQQLPV</sequence>
<keyword evidence="1" id="KW-0472">Membrane</keyword>
<evidence type="ECO:0000256" key="2">
    <source>
        <dbReference type="SAM" id="SignalP"/>
    </source>
</evidence>
<keyword evidence="5" id="KW-1185">Reference proteome</keyword>
<evidence type="ECO:0000256" key="1">
    <source>
        <dbReference type="SAM" id="Phobius"/>
    </source>
</evidence>
<feature type="transmembrane region" description="Helical" evidence="1">
    <location>
        <begin position="58"/>
        <end position="77"/>
    </location>
</feature>
<feature type="chain" id="PRO_5036116480" evidence="2">
    <location>
        <begin position="38"/>
        <end position="140"/>
    </location>
</feature>
<evidence type="ECO:0000313" key="5">
    <source>
        <dbReference type="Proteomes" id="UP000332933"/>
    </source>
</evidence>
<evidence type="ECO:0000313" key="4">
    <source>
        <dbReference type="EMBL" id="VFT96463.1"/>
    </source>
</evidence>
<name>A0A485LDW2_9STRA</name>
<dbReference type="EMBL" id="CAADRA010006737">
    <property type="protein sequence ID" value="VFT96463.1"/>
    <property type="molecule type" value="Genomic_DNA"/>
</dbReference>
<dbReference type="Proteomes" id="UP000332933">
    <property type="component" value="Unassembled WGS sequence"/>
</dbReference>
<gene>
    <name evidence="4" type="primary">Aste57867_19765</name>
    <name evidence="3" type="ORF">As57867_019700</name>
    <name evidence="4" type="ORF">ASTE57867_19765</name>
</gene>
<keyword evidence="1" id="KW-0812">Transmembrane</keyword>